<accession>A0A9K3JU06</accession>
<keyword evidence="5" id="KW-0287">Flowering</keyword>
<keyword evidence="3" id="KW-0221">Differentiation</keyword>
<evidence type="ECO:0000256" key="5">
    <source>
        <dbReference type="ARBA" id="ARBA00023089"/>
    </source>
</evidence>
<dbReference type="PANTHER" id="PTHR33405">
    <property type="entry name" value="PROTEIN FLX-LIKE 2"/>
    <property type="match status" value="1"/>
</dbReference>
<feature type="coiled-coil region" evidence="6">
    <location>
        <begin position="111"/>
        <end position="145"/>
    </location>
</feature>
<dbReference type="GO" id="GO:0030154">
    <property type="term" value="P:cell differentiation"/>
    <property type="evidence" value="ECO:0007669"/>
    <property type="project" value="UniProtKB-KW"/>
</dbReference>
<keyword evidence="4 6" id="KW-0175">Coiled coil</keyword>
<comment type="similarity">
    <text evidence="1">Belongs to the FLX family.</text>
</comment>
<dbReference type="EMBL" id="MNCJ02000316">
    <property type="protein sequence ID" value="KAF5821711.1"/>
    <property type="molecule type" value="Genomic_DNA"/>
</dbReference>
<feature type="coiled-coil region" evidence="6">
    <location>
        <begin position="48"/>
        <end position="82"/>
    </location>
</feature>
<dbReference type="OrthoDB" id="1928946at2759"/>
<reference evidence="7" key="2">
    <citation type="submission" date="2020-06" db="EMBL/GenBank/DDBJ databases">
        <title>Helianthus annuus Genome sequencing and assembly Release 2.</title>
        <authorList>
            <person name="Gouzy J."/>
            <person name="Langlade N."/>
            <person name="Munos S."/>
        </authorList>
    </citation>
    <scope>NUCLEOTIDE SEQUENCE</scope>
    <source>
        <tissue evidence="7">Leaves</tissue>
    </source>
</reference>
<keyword evidence="2" id="KW-0217">Developmental protein</keyword>
<comment type="caution">
    <text evidence="7">The sequence shown here is derived from an EMBL/GenBank/DDBJ whole genome shotgun (WGS) entry which is preliminary data.</text>
</comment>
<keyword evidence="8" id="KW-1185">Reference proteome</keyword>
<dbReference type="Proteomes" id="UP000215914">
    <property type="component" value="Unassembled WGS sequence"/>
</dbReference>
<dbReference type="PANTHER" id="PTHR33405:SF26">
    <property type="match status" value="1"/>
</dbReference>
<evidence type="ECO:0000256" key="3">
    <source>
        <dbReference type="ARBA" id="ARBA00022782"/>
    </source>
</evidence>
<evidence type="ECO:0000256" key="1">
    <source>
        <dbReference type="ARBA" id="ARBA00005405"/>
    </source>
</evidence>
<reference evidence="7" key="1">
    <citation type="journal article" date="2017" name="Nature">
        <title>The sunflower genome provides insights into oil metabolism, flowering and Asterid evolution.</title>
        <authorList>
            <person name="Badouin H."/>
            <person name="Gouzy J."/>
            <person name="Grassa C.J."/>
            <person name="Murat F."/>
            <person name="Staton S.E."/>
            <person name="Cottret L."/>
            <person name="Lelandais-Briere C."/>
            <person name="Owens G.L."/>
            <person name="Carrere S."/>
            <person name="Mayjonade B."/>
            <person name="Legrand L."/>
            <person name="Gill N."/>
            <person name="Kane N.C."/>
            <person name="Bowers J.E."/>
            <person name="Hubner S."/>
            <person name="Bellec A."/>
            <person name="Berard A."/>
            <person name="Berges H."/>
            <person name="Blanchet N."/>
            <person name="Boniface M.C."/>
            <person name="Brunel D."/>
            <person name="Catrice O."/>
            <person name="Chaidir N."/>
            <person name="Claudel C."/>
            <person name="Donnadieu C."/>
            <person name="Faraut T."/>
            <person name="Fievet G."/>
            <person name="Helmstetter N."/>
            <person name="King M."/>
            <person name="Knapp S.J."/>
            <person name="Lai Z."/>
            <person name="Le Paslier M.C."/>
            <person name="Lippi Y."/>
            <person name="Lorenzon L."/>
            <person name="Mandel J.R."/>
            <person name="Marage G."/>
            <person name="Marchand G."/>
            <person name="Marquand E."/>
            <person name="Bret-Mestries E."/>
            <person name="Morien E."/>
            <person name="Nambeesan S."/>
            <person name="Nguyen T."/>
            <person name="Pegot-Espagnet P."/>
            <person name="Pouilly N."/>
            <person name="Raftis F."/>
            <person name="Sallet E."/>
            <person name="Schiex T."/>
            <person name="Thomas J."/>
            <person name="Vandecasteele C."/>
            <person name="Vares D."/>
            <person name="Vear F."/>
            <person name="Vautrin S."/>
            <person name="Crespi M."/>
            <person name="Mangin B."/>
            <person name="Burke J.M."/>
            <person name="Salse J."/>
            <person name="Munos S."/>
            <person name="Vincourt P."/>
            <person name="Rieseberg L.H."/>
            <person name="Langlade N.B."/>
        </authorList>
    </citation>
    <scope>NUCLEOTIDE SEQUENCE</scope>
    <source>
        <tissue evidence="7">Leaves</tissue>
    </source>
</reference>
<dbReference type="Gramene" id="mRNA:HanXRQr2_Chr01g0017251">
    <property type="protein sequence ID" value="mRNA:HanXRQr2_Chr01g0017251"/>
    <property type="gene ID" value="HanXRQr2_Chr01g0017251"/>
</dbReference>
<sequence>MDGRNYNYIPPSALNLHQNLNPPPHFITGDRTTTAVRHRELEPLLFENHRLTEQHVLLSQQLSAARQELRHLSAAAVKVKAERDAETREVYDKAVKMEAEVKLVGESTAKLVETLCELRKLRSEKEELDEKLKKVRDDVDNVSDEWKQVPVVKSEIEAMQKEIQRGREIIEHEKRVHASNIKQSEAMENYKILMADEIKKLQVEVVDAGKRARAAAAAEAGPRST</sequence>
<evidence type="ECO:0000256" key="4">
    <source>
        <dbReference type="ARBA" id="ARBA00023054"/>
    </source>
</evidence>
<dbReference type="GO" id="GO:0009908">
    <property type="term" value="P:flower development"/>
    <property type="evidence" value="ECO:0007669"/>
    <property type="project" value="UniProtKB-KW"/>
</dbReference>
<name>A0A9K3JU06_HELAN</name>
<evidence type="ECO:0000313" key="7">
    <source>
        <dbReference type="EMBL" id="KAF5821711.1"/>
    </source>
</evidence>
<protein>
    <submittedName>
        <fullName evidence="7">Uncharacterized protein</fullName>
    </submittedName>
</protein>
<evidence type="ECO:0000256" key="2">
    <source>
        <dbReference type="ARBA" id="ARBA00022473"/>
    </source>
</evidence>
<evidence type="ECO:0000256" key="6">
    <source>
        <dbReference type="SAM" id="Coils"/>
    </source>
</evidence>
<evidence type="ECO:0000313" key="8">
    <source>
        <dbReference type="Proteomes" id="UP000215914"/>
    </source>
</evidence>
<dbReference type="InterPro" id="IPR040353">
    <property type="entry name" value="FLX/FLX-like"/>
</dbReference>
<gene>
    <name evidence="7" type="ORF">HanXRQr2_Chr01g0017251</name>
</gene>
<dbReference type="AlphaFoldDB" id="A0A9K3JU06"/>
<organism evidence="7 8">
    <name type="scientific">Helianthus annuus</name>
    <name type="common">Common sunflower</name>
    <dbReference type="NCBI Taxonomy" id="4232"/>
    <lineage>
        <taxon>Eukaryota</taxon>
        <taxon>Viridiplantae</taxon>
        <taxon>Streptophyta</taxon>
        <taxon>Embryophyta</taxon>
        <taxon>Tracheophyta</taxon>
        <taxon>Spermatophyta</taxon>
        <taxon>Magnoliopsida</taxon>
        <taxon>eudicotyledons</taxon>
        <taxon>Gunneridae</taxon>
        <taxon>Pentapetalae</taxon>
        <taxon>asterids</taxon>
        <taxon>campanulids</taxon>
        <taxon>Asterales</taxon>
        <taxon>Asteraceae</taxon>
        <taxon>Asteroideae</taxon>
        <taxon>Heliantheae alliance</taxon>
        <taxon>Heliantheae</taxon>
        <taxon>Helianthus</taxon>
    </lineage>
</organism>
<proteinExistence type="inferred from homology"/>